<dbReference type="STRING" id="6573.A0A210R536"/>
<dbReference type="CDD" id="cd23024">
    <property type="entry name" value="zf-HIT_ZNHIT2-3"/>
    <property type="match status" value="1"/>
</dbReference>
<dbReference type="PANTHER" id="PTHR22948:SF29">
    <property type="entry name" value="FI02030P-RELATED"/>
    <property type="match status" value="1"/>
</dbReference>
<dbReference type="InterPro" id="IPR035979">
    <property type="entry name" value="RBD_domain_sf"/>
</dbReference>
<name>A0A210R536_MIZYE</name>
<dbReference type="InterPro" id="IPR050621">
    <property type="entry name" value="Tudor_domain_containing"/>
</dbReference>
<dbReference type="Gene3D" id="2.30.30.140">
    <property type="match status" value="5"/>
</dbReference>
<feature type="domain" description="Tudor" evidence="8">
    <location>
        <begin position="835"/>
        <end position="894"/>
    </location>
</feature>
<evidence type="ECO:0000259" key="8">
    <source>
        <dbReference type="PROSITE" id="PS50304"/>
    </source>
</evidence>
<feature type="domain" description="MYND-type" evidence="9">
    <location>
        <begin position="385"/>
        <end position="420"/>
    </location>
</feature>
<dbReference type="SMART" id="SM00333">
    <property type="entry name" value="TUDOR"/>
    <property type="match status" value="5"/>
</dbReference>
<feature type="domain" description="Tudor" evidence="8">
    <location>
        <begin position="625"/>
        <end position="684"/>
    </location>
</feature>
<feature type="region of interest" description="Disordered" evidence="6">
    <location>
        <begin position="294"/>
        <end position="328"/>
    </location>
</feature>
<feature type="domain" description="Tudor" evidence="8">
    <location>
        <begin position="1066"/>
        <end position="1122"/>
    </location>
</feature>
<feature type="domain" description="Tudor" evidence="8">
    <location>
        <begin position="1496"/>
        <end position="1554"/>
    </location>
</feature>
<dbReference type="PROSITE" id="PS50102">
    <property type="entry name" value="RRM"/>
    <property type="match status" value="1"/>
</dbReference>
<sequence>MAADGNGMDGWDPRLDDYECQKFNTYDRGPGQYLPSKIERSKSEGIQLYITGIPNDLTDDGLYNLFSQAGACLRTKKCVSKNPDAGDTYGFVNMGSVADADAALAKFNEFNIGRFRMRVRIAMSEEEMKKRKEKKLEEEEFVKSLPSRRPKTKTAVETSTDSDSTSGSQQKVNGSTMGKKKNNQDMSNGHVIDRAGAQQYPLPASEYVSGGYPYEGSHNPHMHEWASRGIGLLGYSPNSPYPPQSYHSNSPENFMQGQRRGYYGSPRRGRGVQHHFPNPYYEDFRYQGGYGRGYPQGGPSYQPRGNYHGAGGQRHFNKKHHEGNGRGQPYMNNENFRGARQGNFPNQGPFQVPFECQSSHPGSMESLNSIPGKAMPKQKIETHPCALCEKPGSFQCSKCKTTYCCVDCQKAHWDDHKERCKEIQAFHKQMKKEDEVFGEISIGEDLIQKMVTGGALEKMEEAKKDATQGAPQAEIEGKTGKQPKPQEKTPPKSEKSSSPKGAGTKSPTTKASPPQQENAEKHSSKAPPMASPDMVPLQVQRRAADTKEPMIKTPPTPSVPKQARGKCLRLSEIPIGSDIQVWVSEVIDPHNIWIQQPNEENIQALTLLMDEMKTIYDQTSEHVASPVVGDVYSAQFSLDGNWYRAKVDGRQGSDMVTVTYLDYGNTETVAITKLRQLQDSMTTLPALAVKCSLADVSPKKEGWGEAVDVLLSLIPPTMASGVAYMIKARSGQGDCYVVDMLDGNGEDVQGKLVKAGVVKVPEESTLASEAVSSSPPLAYSSLPLNEKVLVLTMDVSSPDEIWVQEGNVDKIKHGMSITDKLNEMISKTKLSSVTDVRLGEMYAAYSAKDAGWYRARVDSIREDGTVNVTYVEFGNKENVSLSQMKELDLAMKSEPLTGVHLVLDGIVALPGEATWSDTAIATLKEFVLLSDVAQISYIAEAVGRTATYTSVRMTDSQGCDIADKLVEAGVVRKLATDASADTPAAPKQEGAAAEPEFKRISVMAKDLGSVADTLSPNDVVPIMITDVTSPAEFVVQLNLEPLIRPFATFSAKINNAMQSTPVGYKPQQVGELVLGMYEGVWYRAEVISLDDKEAEVRYIDFGNSEMKEFSLLSAAIESCDSLPAQSVRCCLYGVNPPEVWPQTILQYFAALTESPLEAEFKCMKDNIALIDIKEETDMRTVSSSIKLELENQKPGSAPPVSTVPEVENPSVSAPPVQAVIPKVNSDKVTDTGPIMASDVSVETLPCTIEEAAISSIVDFESFYIQLAKLGRKLAELQESISVYCASASPYKPVQGELVCAKYSLDDQWYRAKVIETLEEGQFNTQFVDYGNCEEVGTDNIRKLVPSLKSLPCQSIHCKLHNVTNEGQSQETLQAFAQIVGGGKVQVEAQNIDGGVFSILLTTADGVDVNSMFQVKVTSNHQLSPHPEERKTGKVKLSEIAKFEPQEKQFDVVISYVASPEEFYCQLASTENIQALELLLQNIMLQCEMGNTDPSFTQEVDDLCCAHFTDGSWNRAAIVKVFPDNTLLVHFLDFGNTEIVPRDKVRPILREYIELPVPAFKCSLQGLSPLDTNWTREASNKLETFYNKRLTVQILGKVGSQYMVELSEGDVKVSDQLVQAGFAKRAQAELSLPPDEAGAQPPSPDEADSIKQQIAALEAQLLELNKKEKKEVYCYATCLLCFLHQLTESNAFL</sequence>
<evidence type="ECO:0000313" key="11">
    <source>
        <dbReference type="Proteomes" id="UP000242188"/>
    </source>
</evidence>
<feature type="compositionally biased region" description="Low complexity" evidence="6">
    <location>
        <begin position="158"/>
        <end position="168"/>
    </location>
</feature>
<dbReference type="SUPFAM" id="SSF63748">
    <property type="entry name" value="Tudor/PWWP/MBT"/>
    <property type="match status" value="5"/>
</dbReference>
<protein>
    <submittedName>
        <fullName evidence="10">Tudor domain-containing protein 1</fullName>
    </submittedName>
</protein>
<gene>
    <name evidence="10" type="ORF">KP79_PYT16867</name>
</gene>
<dbReference type="OrthoDB" id="6142455at2759"/>
<keyword evidence="11" id="KW-1185">Reference proteome</keyword>
<dbReference type="CDD" id="cd20379">
    <property type="entry name" value="Tudor_dTUD-like"/>
    <property type="match status" value="1"/>
</dbReference>
<dbReference type="FunFam" id="2.30.30.140:FF:000018">
    <property type="entry name" value="Serine/threonine-protein kinase 31"/>
    <property type="match status" value="3"/>
</dbReference>
<accession>A0A210R536</accession>
<feature type="region of interest" description="Disordered" evidence="6">
    <location>
        <begin position="461"/>
        <end position="564"/>
    </location>
</feature>
<feature type="domain" description="Tudor" evidence="8">
    <location>
        <begin position="1291"/>
        <end position="1350"/>
    </location>
</feature>
<dbReference type="GO" id="GO:0030719">
    <property type="term" value="P:P granule organization"/>
    <property type="evidence" value="ECO:0007669"/>
    <property type="project" value="TreeGrafter"/>
</dbReference>
<evidence type="ECO:0000256" key="6">
    <source>
        <dbReference type="SAM" id="MobiDB-lite"/>
    </source>
</evidence>
<dbReference type="GO" id="GO:0034587">
    <property type="term" value="P:piRNA processing"/>
    <property type="evidence" value="ECO:0007669"/>
    <property type="project" value="TreeGrafter"/>
</dbReference>
<evidence type="ECO:0000259" key="7">
    <source>
        <dbReference type="PROSITE" id="PS50102"/>
    </source>
</evidence>
<dbReference type="PANTHER" id="PTHR22948">
    <property type="entry name" value="TUDOR DOMAIN CONTAINING PROTEIN"/>
    <property type="match status" value="1"/>
</dbReference>
<dbReference type="Gene3D" id="3.30.70.330">
    <property type="match status" value="1"/>
</dbReference>
<evidence type="ECO:0000256" key="3">
    <source>
        <dbReference type="ARBA" id="ARBA00022833"/>
    </source>
</evidence>
<feature type="region of interest" description="Disordered" evidence="6">
    <location>
        <begin position="130"/>
        <end position="188"/>
    </location>
</feature>
<evidence type="ECO:0000256" key="4">
    <source>
        <dbReference type="PROSITE-ProRule" id="PRU00134"/>
    </source>
</evidence>
<evidence type="ECO:0000256" key="2">
    <source>
        <dbReference type="ARBA" id="ARBA00022771"/>
    </source>
</evidence>
<dbReference type="Pfam" id="PF00567">
    <property type="entry name" value="TUDOR"/>
    <property type="match status" value="5"/>
</dbReference>
<keyword evidence="1" id="KW-0479">Metal-binding</keyword>
<dbReference type="GO" id="GO:0043186">
    <property type="term" value="C:P granule"/>
    <property type="evidence" value="ECO:0007669"/>
    <property type="project" value="TreeGrafter"/>
</dbReference>
<dbReference type="GO" id="GO:0007283">
    <property type="term" value="P:spermatogenesis"/>
    <property type="evidence" value="ECO:0007669"/>
    <property type="project" value="TreeGrafter"/>
</dbReference>
<evidence type="ECO:0000313" key="10">
    <source>
        <dbReference type="EMBL" id="OWF56024.1"/>
    </source>
</evidence>
<feature type="domain" description="RRM" evidence="7">
    <location>
        <begin position="46"/>
        <end position="124"/>
    </location>
</feature>
<evidence type="ECO:0000256" key="5">
    <source>
        <dbReference type="PROSITE-ProRule" id="PRU00176"/>
    </source>
</evidence>
<dbReference type="SUPFAM" id="SSF54928">
    <property type="entry name" value="RNA-binding domain, RBD"/>
    <property type="match status" value="1"/>
</dbReference>
<comment type="caution">
    <text evidence="10">The sequence shown here is derived from an EMBL/GenBank/DDBJ whole genome shotgun (WGS) entry which is preliminary data.</text>
</comment>
<dbReference type="InterPro" id="IPR012677">
    <property type="entry name" value="Nucleotide-bd_a/b_plait_sf"/>
</dbReference>
<feature type="compositionally biased region" description="Basic and acidic residues" evidence="6">
    <location>
        <begin position="475"/>
        <end position="497"/>
    </location>
</feature>
<dbReference type="Pfam" id="PF00076">
    <property type="entry name" value="RRM_1"/>
    <property type="match status" value="1"/>
</dbReference>
<feature type="region of interest" description="Disordered" evidence="6">
    <location>
        <begin position="1191"/>
        <end position="1212"/>
    </location>
</feature>
<evidence type="ECO:0000259" key="9">
    <source>
        <dbReference type="PROSITE" id="PS50865"/>
    </source>
</evidence>
<evidence type="ECO:0000256" key="1">
    <source>
        <dbReference type="ARBA" id="ARBA00022723"/>
    </source>
</evidence>
<dbReference type="SMART" id="SM00360">
    <property type="entry name" value="RRM"/>
    <property type="match status" value="1"/>
</dbReference>
<keyword evidence="3" id="KW-0862">Zinc</keyword>
<dbReference type="Gene3D" id="2.40.50.90">
    <property type="match status" value="5"/>
</dbReference>
<proteinExistence type="predicted"/>
<dbReference type="PROSITE" id="PS50304">
    <property type="entry name" value="TUDOR"/>
    <property type="match status" value="5"/>
</dbReference>
<organism evidence="10 11">
    <name type="scientific">Mizuhopecten yessoensis</name>
    <name type="common">Japanese scallop</name>
    <name type="synonym">Patinopecten yessoensis</name>
    <dbReference type="NCBI Taxonomy" id="6573"/>
    <lineage>
        <taxon>Eukaryota</taxon>
        <taxon>Metazoa</taxon>
        <taxon>Spiralia</taxon>
        <taxon>Lophotrochozoa</taxon>
        <taxon>Mollusca</taxon>
        <taxon>Bivalvia</taxon>
        <taxon>Autobranchia</taxon>
        <taxon>Pteriomorphia</taxon>
        <taxon>Pectinida</taxon>
        <taxon>Pectinoidea</taxon>
        <taxon>Pectinidae</taxon>
        <taxon>Mizuhopecten</taxon>
    </lineage>
</organism>
<dbReference type="InterPro" id="IPR002893">
    <property type="entry name" value="Znf_MYND"/>
</dbReference>
<dbReference type="GO" id="GO:0003723">
    <property type="term" value="F:RNA binding"/>
    <property type="evidence" value="ECO:0007669"/>
    <property type="project" value="UniProtKB-UniRule"/>
</dbReference>
<dbReference type="InterPro" id="IPR000504">
    <property type="entry name" value="RRM_dom"/>
</dbReference>
<keyword evidence="5" id="KW-0694">RNA-binding</keyword>
<dbReference type="SUPFAM" id="SSF144232">
    <property type="entry name" value="HIT/MYND zinc finger-like"/>
    <property type="match status" value="1"/>
</dbReference>
<dbReference type="Gene3D" id="6.10.140.2220">
    <property type="match status" value="1"/>
</dbReference>
<feature type="compositionally biased region" description="Polar residues" evidence="6">
    <location>
        <begin position="505"/>
        <end position="517"/>
    </location>
</feature>
<reference evidence="10 11" key="1">
    <citation type="journal article" date="2017" name="Nat. Ecol. Evol.">
        <title>Scallop genome provides insights into evolution of bilaterian karyotype and development.</title>
        <authorList>
            <person name="Wang S."/>
            <person name="Zhang J."/>
            <person name="Jiao W."/>
            <person name="Li J."/>
            <person name="Xun X."/>
            <person name="Sun Y."/>
            <person name="Guo X."/>
            <person name="Huan P."/>
            <person name="Dong B."/>
            <person name="Zhang L."/>
            <person name="Hu X."/>
            <person name="Sun X."/>
            <person name="Wang J."/>
            <person name="Zhao C."/>
            <person name="Wang Y."/>
            <person name="Wang D."/>
            <person name="Huang X."/>
            <person name="Wang R."/>
            <person name="Lv J."/>
            <person name="Li Y."/>
            <person name="Zhang Z."/>
            <person name="Liu B."/>
            <person name="Lu W."/>
            <person name="Hui Y."/>
            <person name="Liang J."/>
            <person name="Zhou Z."/>
            <person name="Hou R."/>
            <person name="Li X."/>
            <person name="Liu Y."/>
            <person name="Li H."/>
            <person name="Ning X."/>
            <person name="Lin Y."/>
            <person name="Zhao L."/>
            <person name="Xing Q."/>
            <person name="Dou J."/>
            <person name="Li Y."/>
            <person name="Mao J."/>
            <person name="Guo H."/>
            <person name="Dou H."/>
            <person name="Li T."/>
            <person name="Mu C."/>
            <person name="Jiang W."/>
            <person name="Fu Q."/>
            <person name="Fu X."/>
            <person name="Miao Y."/>
            <person name="Liu J."/>
            <person name="Yu Q."/>
            <person name="Li R."/>
            <person name="Liao H."/>
            <person name="Li X."/>
            <person name="Kong Y."/>
            <person name="Jiang Z."/>
            <person name="Chourrout D."/>
            <person name="Li R."/>
            <person name="Bao Z."/>
        </authorList>
    </citation>
    <scope>NUCLEOTIDE SEQUENCE [LARGE SCALE GENOMIC DNA]</scope>
    <source>
        <strain evidence="10 11">PY_sf001</strain>
    </source>
</reference>
<dbReference type="Pfam" id="PF01753">
    <property type="entry name" value="zf-MYND"/>
    <property type="match status" value="1"/>
</dbReference>
<dbReference type="CDD" id="cd00590">
    <property type="entry name" value="RRM_SF"/>
    <property type="match status" value="1"/>
</dbReference>
<keyword evidence="2 4" id="KW-0863">Zinc-finger</keyword>
<dbReference type="Proteomes" id="UP000242188">
    <property type="component" value="Unassembled WGS sequence"/>
</dbReference>
<dbReference type="GO" id="GO:0008270">
    <property type="term" value="F:zinc ion binding"/>
    <property type="evidence" value="ECO:0007669"/>
    <property type="project" value="UniProtKB-KW"/>
</dbReference>
<dbReference type="PROSITE" id="PS50865">
    <property type="entry name" value="ZF_MYND_2"/>
    <property type="match status" value="1"/>
</dbReference>
<dbReference type="InterPro" id="IPR002999">
    <property type="entry name" value="Tudor"/>
</dbReference>
<dbReference type="InterPro" id="IPR035437">
    <property type="entry name" value="SNase_OB-fold_sf"/>
</dbReference>
<dbReference type="EMBL" id="NEDP02000379">
    <property type="protein sequence ID" value="OWF56024.1"/>
    <property type="molecule type" value="Genomic_DNA"/>
</dbReference>